<protein>
    <recommendedName>
        <fullName evidence="4">YmcC</fullName>
    </recommendedName>
</protein>
<proteinExistence type="predicted"/>
<name>A0A429X687_SIMTE</name>
<comment type="caution">
    <text evidence="2">The sequence shown here is derived from an EMBL/GenBank/DDBJ whole genome shotgun (WGS) entry which is preliminary data.</text>
</comment>
<gene>
    <name evidence="2" type="ORF">D5F11_014920</name>
</gene>
<feature type="transmembrane region" description="Helical" evidence="1">
    <location>
        <begin position="122"/>
        <end position="140"/>
    </location>
</feature>
<dbReference type="Proteomes" id="UP000287296">
    <property type="component" value="Unassembled WGS sequence"/>
</dbReference>
<keyword evidence="1" id="KW-0812">Transmembrane</keyword>
<keyword evidence="1" id="KW-1133">Transmembrane helix</keyword>
<dbReference type="OrthoDB" id="2082317at2"/>
<evidence type="ECO:0000313" key="3">
    <source>
        <dbReference type="Proteomes" id="UP000287296"/>
    </source>
</evidence>
<accession>A0A429X687</accession>
<dbReference type="AlphaFoldDB" id="A0A429X687"/>
<organism evidence="2 3">
    <name type="scientific">Siminovitchia terrae</name>
    <name type="common">Bacillus terrae</name>
    <dbReference type="NCBI Taxonomy" id="1914933"/>
    <lineage>
        <taxon>Bacteria</taxon>
        <taxon>Bacillati</taxon>
        <taxon>Bacillota</taxon>
        <taxon>Bacilli</taxon>
        <taxon>Bacillales</taxon>
        <taxon>Bacillaceae</taxon>
        <taxon>Siminovitchia</taxon>
    </lineage>
</organism>
<evidence type="ECO:0000256" key="1">
    <source>
        <dbReference type="SAM" id="Phobius"/>
    </source>
</evidence>
<dbReference type="EMBL" id="QYTW02000015">
    <property type="protein sequence ID" value="RST58936.1"/>
    <property type="molecule type" value="Genomic_DNA"/>
</dbReference>
<feature type="transmembrane region" description="Helical" evidence="1">
    <location>
        <begin position="6"/>
        <end position="27"/>
    </location>
</feature>
<feature type="transmembrane region" description="Helical" evidence="1">
    <location>
        <begin position="152"/>
        <end position="172"/>
    </location>
</feature>
<evidence type="ECO:0008006" key="4">
    <source>
        <dbReference type="Google" id="ProtNLM"/>
    </source>
</evidence>
<feature type="transmembrane region" description="Helical" evidence="1">
    <location>
        <begin position="34"/>
        <end position="53"/>
    </location>
</feature>
<reference evidence="2 3" key="1">
    <citation type="submission" date="2018-12" db="EMBL/GenBank/DDBJ databases">
        <authorList>
            <person name="Sun L."/>
            <person name="Chen Z."/>
        </authorList>
    </citation>
    <scope>NUCLEOTIDE SEQUENCE [LARGE SCALE GENOMIC DNA]</scope>
    <source>
        <strain evidence="2 3">LMG 29736</strain>
    </source>
</reference>
<keyword evidence="1" id="KW-0472">Membrane</keyword>
<sequence>MIGWLIIGCEIGFWIFVIAGLFARYILKKKKLGGYLLLCTPIVDLILIAATVMDLKNGAVADIFHSLAAIYIGVTVGFGKRMIHWADERFAYTFAGGPKPKKAPRGGKEHARNERKGWYRHLLSWVIGCSLLLAMTAFVGDLSRTQALLNFIPRWGFFLAIDFIWSFSYTLWPKKDK</sequence>
<evidence type="ECO:0000313" key="2">
    <source>
        <dbReference type="EMBL" id="RST58936.1"/>
    </source>
</evidence>
<dbReference type="RefSeq" id="WP_120116921.1">
    <property type="nucleotide sequence ID" value="NZ_QYTW02000015.1"/>
</dbReference>
<feature type="transmembrane region" description="Helical" evidence="1">
    <location>
        <begin position="59"/>
        <end position="79"/>
    </location>
</feature>